<dbReference type="PANTHER" id="PTHR30055">
    <property type="entry name" value="HTH-TYPE TRANSCRIPTIONAL REGULATOR RUTR"/>
    <property type="match status" value="1"/>
</dbReference>
<dbReference type="GO" id="GO:0000976">
    <property type="term" value="F:transcription cis-regulatory region binding"/>
    <property type="evidence" value="ECO:0007669"/>
    <property type="project" value="TreeGrafter"/>
</dbReference>
<dbReference type="SUPFAM" id="SSF48498">
    <property type="entry name" value="Tetracyclin repressor-like, C-terminal domain"/>
    <property type="match status" value="1"/>
</dbReference>
<gene>
    <name evidence="6" type="ORF">AL504_01280</name>
</gene>
<feature type="DNA-binding region" description="H-T-H motif" evidence="4">
    <location>
        <begin position="36"/>
        <end position="55"/>
    </location>
</feature>
<feature type="domain" description="HTH tetR-type" evidence="5">
    <location>
        <begin position="13"/>
        <end position="73"/>
    </location>
</feature>
<dbReference type="SUPFAM" id="SSF46689">
    <property type="entry name" value="Homeodomain-like"/>
    <property type="match status" value="1"/>
</dbReference>
<dbReference type="GO" id="GO:0003700">
    <property type="term" value="F:DNA-binding transcription factor activity"/>
    <property type="evidence" value="ECO:0007669"/>
    <property type="project" value="TreeGrafter"/>
</dbReference>
<evidence type="ECO:0000256" key="4">
    <source>
        <dbReference type="PROSITE-ProRule" id="PRU00335"/>
    </source>
</evidence>
<evidence type="ECO:0000256" key="1">
    <source>
        <dbReference type="ARBA" id="ARBA00023015"/>
    </source>
</evidence>
<dbReference type="PROSITE" id="PS50977">
    <property type="entry name" value="HTH_TETR_2"/>
    <property type="match status" value="1"/>
</dbReference>
<dbReference type="Pfam" id="PF00440">
    <property type="entry name" value="TetR_N"/>
    <property type="match status" value="1"/>
</dbReference>
<keyword evidence="2 4" id="KW-0238">DNA-binding</keyword>
<sequence length="200" mass="21222">MTTPPAPRRRNAAATREAILASARIAFAQSGYDGAGVREIAAGAGVTAILVNRYFGSKENLFAEVIADTMSRPTLLTPDALRSPTLAGQMVAGLVDITQTQATPLIGFQIMLRSASSERAAQIGREQIELHYQKRLKDALKGDATAQRAALVLALVAGVQVMRQMIALPALAESDPETLVRLLEPLFQLLIDGHAGPAPV</sequence>
<organism evidence="6 7">
    <name type="scientific">Alcaligenes xylosoxydans xylosoxydans</name>
    <name type="common">Achromobacter xylosoxidans</name>
    <dbReference type="NCBI Taxonomy" id="85698"/>
    <lineage>
        <taxon>Bacteria</taxon>
        <taxon>Pseudomonadati</taxon>
        <taxon>Pseudomonadota</taxon>
        <taxon>Betaproteobacteria</taxon>
        <taxon>Burkholderiales</taxon>
        <taxon>Alcaligenaceae</taxon>
        <taxon>Achromobacter</taxon>
    </lineage>
</organism>
<evidence type="ECO:0000256" key="3">
    <source>
        <dbReference type="ARBA" id="ARBA00023163"/>
    </source>
</evidence>
<evidence type="ECO:0000256" key="2">
    <source>
        <dbReference type="ARBA" id="ARBA00023125"/>
    </source>
</evidence>
<reference evidence="7" key="1">
    <citation type="submission" date="2015-12" db="EMBL/GenBank/DDBJ databases">
        <title>FDA dAtabase for Regulatory Grade micrObial Sequences (FDA-ARGOS): Supporting development and validation of Infectious Disease Dx tests.</title>
        <authorList>
            <person name="Case J."/>
            <person name="Tallon L."/>
            <person name="Sadzewicz L."/>
            <person name="Sengamalay N."/>
            <person name="Ott S."/>
            <person name="Godinez A."/>
            <person name="Nagaraj S."/>
            <person name="Nadendla S."/>
            <person name="Sichtig H."/>
        </authorList>
    </citation>
    <scope>NUCLEOTIDE SEQUENCE [LARGE SCALE GENOMIC DNA]</scope>
    <source>
        <strain evidence="7">FDAARGOS_147</strain>
    </source>
</reference>
<protein>
    <submittedName>
        <fullName evidence="6">TetR/AcrR family transcriptional regulator</fullName>
    </submittedName>
</protein>
<dbReference type="InterPro" id="IPR009057">
    <property type="entry name" value="Homeodomain-like_sf"/>
</dbReference>
<keyword evidence="3" id="KW-0804">Transcription</keyword>
<dbReference type="PANTHER" id="PTHR30055:SF234">
    <property type="entry name" value="HTH-TYPE TRANSCRIPTIONAL REGULATOR BETI"/>
    <property type="match status" value="1"/>
</dbReference>
<dbReference type="Pfam" id="PF17920">
    <property type="entry name" value="TetR_C_16"/>
    <property type="match status" value="1"/>
</dbReference>
<name>A0A0X8NUX0_ALCXX</name>
<evidence type="ECO:0000313" key="7">
    <source>
        <dbReference type="Proteomes" id="UP000060602"/>
    </source>
</evidence>
<dbReference type="RefSeq" id="WP_061070904.1">
    <property type="nucleotide sequence ID" value="NZ_CP014060.2"/>
</dbReference>
<evidence type="ECO:0000259" key="5">
    <source>
        <dbReference type="PROSITE" id="PS50977"/>
    </source>
</evidence>
<dbReference type="InterPro" id="IPR001647">
    <property type="entry name" value="HTH_TetR"/>
</dbReference>
<dbReference type="Proteomes" id="UP000060602">
    <property type="component" value="Chromosome"/>
</dbReference>
<dbReference type="EMBL" id="CP014060">
    <property type="protein sequence ID" value="AMG34811.1"/>
    <property type="molecule type" value="Genomic_DNA"/>
</dbReference>
<accession>A0A0X8NUX0</accession>
<dbReference type="AlphaFoldDB" id="A0A0X8NUX0"/>
<dbReference type="InterPro" id="IPR036271">
    <property type="entry name" value="Tet_transcr_reg_TetR-rel_C_sf"/>
</dbReference>
<dbReference type="InterPro" id="IPR050109">
    <property type="entry name" value="HTH-type_TetR-like_transc_reg"/>
</dbReference>
<dbReference type="Gene3D" id="1.10.357.10">
    <property type="entry name" value="Tetracycline Repressor, domain 2"/>
    <property type="match status" value="1"/>
</dbReference>
<dbReference type="InterPro" id="IPR041678">
    <property type="entry name" value="TetR_C_16"/>
</dbReference>
<proteinExistence type="predicted"/>
<keyword evidence="1" id="KW-0805">Transcription regulation</keyword>
<dbReference type="PRINTS" id="PR00455">
    <property type="entry name" value="HTHTETR"/>
</dbReference>
<evidence type="ECO:0000313" key="6">
    <source>
        <dbReference type="EMBL" id="AMG34811.1"/>
    </source>
</evidence>